<proteinExistence type="predicted"/>
<dbReference type="AlphaFoldDB" id="A0A554LIH7"/>
<dbReference type="EMBL" id="VMGK01000018">
    <property type="protein sequence ID" value="TSC92651.1"/>
    <property type="molecule type" value="Genomic_DNA"/>
</dbReference>
<protein>
    <submittedName>
        <fullName evidence="2">Uncharacterized protein</fullName>
    </submittedName>
</protein>
<evidence type="ECO:0000313" key="3">
    <source>
        <dbReference type="Proteomes" id="UP000315689"/>
    </source>
</evidence>
<evidence type="ECO:0000256" key="1">
    <source>
        <dbReference type="SAM" id="Phobius"/>
    </source>
</evidence>
<gene>
    <name evidence="2" type="ORF">CEN89_581</name>
</gene>
<accession>A0A554LIH7</accession>
<keyword evidence="1" id="KW-0812">Transmembrane</keyword>
<dbReference type="Proteomes" id="UP000315689">
    <property type="component" value="Unassembled WGS sequence"/>
</dbReference>
<reference evidence="2 3" key="1">
    <citation type="submission" date="2017-07" db="EMBL/GenBank/DDBJ databases">
        <title>Mechanisms for carbon and nitrogen cycling indicate functional differentiation within the Candidate Phyla Radiation.</title>
        <authorList>
            <person name="Danczak R.E."/>
            <person name="Johnston M.D."/>
            <person name="Kenah C."/>
            <person name="Slattery M."/>
            <person name="Wrighton K.C."/>
            <person name="Wilkins M.J."/>
        </authorList>
    </citation>
    <scope>NUCLEOTIDE SEQUENCE [LARGE SCALE GENOMIC DNA]</scope>
    <source>
        <strain evidence="2">Licking1014_7</strain>
    </source>
</reference>
<evidence type="ECO:0000313" key="2">
    <source>
        <dbReference type="EMBL" id="TSC92651.1"/>
    </source>
</evidence>
<organism evidence="2 3">
    <name type="scientific">Candidatus Berkelbacteria bacterium Licking1014_7</name>
    <dbReference type="NCBI Taxonomy" id="2017147"/>
    <lineage>
        <taxon>Bacteria</taxon>
        <taxon>Candidatus Berkelbacteria</taxon>
    </lineage>
</organism>
<comment type="caution">
    <text evidence="2">The sequence shown here is derived from an EMBL/GenBank/DDBJ whole genome shotgun (WGS) entry which is preliminary data.</text>
</comment>
<sequence length="51" mass="5644">MQFTQDHIIGAIAGFLIGYVTGVFTSKLLKIVMGTLVLGAAVAYVYYRYLR</sequence>
<feature type="transmembrane region" description="Helical" evidence="1">
    <location>
        <begin position="7"/>
        <end position="25"/>
    </location>
</feature>
<feature type="transmembrane region" description="Helical" evidence="1">
    <location>
        <begin position="31"/>
        <end position="50"/>
    </location>
</feature>
<keyword evidence="1" id="KW-0472">Membrane</keyword>
<keyword evidence="1" id="KW-1133">Transmembrane helix</keyword>
<name>A0A554LIH7_9BACT</name>